<keyword evidence="2" id="KW-1185">Reference proteome</keyword>
<reference evidence="1" key="1">
    <citation type="submission" date="2024-04" db="UniProtKB">
        <authorList>
            <consortium name="EnsemblMetazoa"/>
        </authorList>
    </citation>
    <scope>IDENTIFICATION</scope>
    <source>
        <strain evidence="1">EBRO</strain>
    </source>
</reference>
<sequence length="83" mass="9726">MNVFFTDRFLPPARLTPDSSDFWAIQVVFMVFRVASKRLSRDNKHTSYAAAEQTKQVHGYLKPKIICKNRKGLLYTPLARYFK</sequence>
<dbReference type="EnsemblMetazoa" id="ENSAATROPT014490">
    <property type="protein sequence ID" value="ENSAATROPP013210"/>
    <property type="gene ID" value="ENSAATROPG011760"/>
</dbReference>
<dbReference type="Proteomes" id="UP000075880">
    <property type="component" value="Unassembled WGS sequence"/>
</dbReference>
<evidence type="ECO:0000313" key="2">
    <source>
        <dbReference type="Proteomes" id="UP000075880"/>
    </source>
</evidence>
<protein>
    <submittedName>
        <fullName evidence="1">Uncharacterized protein</fullName>
    </submittedName>
</protein>
<dbReference type="AlphaFoldDB" id="A0AAG5DQB3"/>
<name>A0AAG5DQB3_ANOAO</name>
<evidence type="ECO:0000313" key="1">
    <source>
        <dbReference type="EnsemblMetazoa" id="ENSAATROPP013210"/>
    </source>
</evidence>
<proteinExistence type="predicted"/>
<organism evidence="1 2">
    <name type="scientific">Anopheles atroparvus</name>
    <name type="common">European mosquito</name>
    <dbReference type="NCBI Taxonomy" id="41427"/>
    <lineage>
        <taxon>Eukaryota</taxon>
        <taxon>Metazoa</taxon>
        <taxon>Ecdysozoa</taxon>
        <taxon>Arthropoda</taxon>
        <taxon>Hexapoda</taxon>
        <taxon>Insecta</taxon>
        <taxon>Pterygota</taxon>
        <taxon>Neoptera</taxon>
        <taxon>Endopterygota</taxon>
        <taxon>Diptera</taxon>
        <taxon>Nematocera</taxon>
        <taxon>Culicoidea</taxon>
        <taxon>Culicidae</taxon>
        <taxon>Anophelinae</taxon>
        <taxon>Anopheles</taxon>
    </lineage>
</organism>
<accession>A0AAG5DQB3</accession>